<keyword evidence="2" id="KW-0472">Membrane</keyword>
<dbReference type="EMBL" id="QMKO01002618">
    <property type="protein sequence ID" value="RTG82998.1"/>
    <property type="molecule type" value="Genomic_DNA"/>
</dbReference>
<feature type="transmembrane region" description="Helical" evidence="2">
    <location>
        <begin position="109"/>
        <end position="129"/>
    </location>
</feature>
<gene>
    <name evidence="3" type="ORF">DC041_0009056</name>
</gene>
<evidence type="ECO:0000313" key="3">
    <source>
        <dbReference type="EMBL" id="RTG82998.1"/>
    </source>
</evidence>
<evidence type="ECO:0008006" key="5">
    <source>
        <dbReference type="Google" id="ProtNLM"/>
    </source>
</evidence>
<dbReference type="Proteomes" id="UP000290809">
    <property type="component" value="Unassembled WGS sequence"/>
</dbReference>
<protein>
    <recommendedName>
        <fullName evidence="5">Innexin</fullName>
    </recommendedName>
</protein>
<sequence length="171" mass="18839">MSENIKDGKQSLHSDHRRSGGHDYRRHTSGHIHSSDSHPRTFSGGATHSEVGEGGVGGLVGDSHGGHSFGGHEQGGVMDATFIWKLTKLGRIGSSRLRFDDDFADRLNYQYTGVLMFLFIGLIGIRQYVGYINSPIPSSLSSSSSNIKLHSIINYQFITPCQLYTHSKQYI</sequence>
<evidence type="ECO:0000256" key="1">
    <source>
        <dbReference type="SAM" id="MobiDB-lite"/>
    </source>
</evidence>
<keyword evidence="2" id="KW-0812">Transmembrane</keyword>
<proteinExistence type="predicted"/>
<name>A0A430Q5M0_SCHBO</name>
<dbReference type="AlphaFoldDB" id="A0A430Q5M0"/>
<keyword evidence="4" id="KW-1185">Reference proteome</keyword>
<evidence type="ECO:0000313" key="4">
    <source>
        <dbReference type="Proteomes" id="UP000290809"/>
    </source>
</evidence>
<keyword evidence="2" id="KW-1133">Transmembrane helix</keyword>
<feature type="region of interest" description="Disordered" evidence="1">
    <location>
        <begin position="1"/>
        <end position="57"/>
    </location>
</feature>
<reference evidence="3 4" key="1">
    <citation type="journal article" date="2019" name="PLoS Pathog.">
        <title>Genome sequence of the bovine parasite Schistosoma bovis Tanzania.</title>
        <authorList>
            <person name="Oey H."/>
            <person name="Zakrzewski M."/>
            <person name="Gobert G."/>
            <person name="Gravermann K."/>
            <person name="Stoye J."/>
            <person name="Jones M."/>
            <person name="Mcmanus D."/>
            <person name="Krause L."/>
        </authorList>
    </citation>
    <scope>NUCLEOTIDE SEQUENCE [LARGE SCALE GENOMIC DNA]</scope>
    <source>
        <strain evidence="3 4">TAN1997</strain>
    </source>
</reference>
<organism evidence="3 4">
    <name type="scientific">Schistosoma bovis</name>
    <name type="common">Blood fluke</name>
    <dbReference type="NCBI Taxonomy" id="6184"/>
    <lineage>
        <taxon>Eukaryota</taxon>
        <taxon>Metazoa</taxon>
        <taxon>Spiralia</taxon>
        <taxon>Lophotrochozoa</taxon>
        <taxon>Platyhelminthes</taxon>
        <taxon>Trematoda</taxon>
        <taxon>Digenea</taxon>
        <taxon>Strigeidida</taxon>
        <taxon>Schistosomatoidea</taxon>
        <taxon>Schistosomatidae</taxon>
        <taxon>Schistosoma</taxon>
    </lineage>
</organism>
<accession>A0A430Q5M0</accession>
<feature type="compositionally biased region" description="Basic and acidic residues" evidence="1">
    <location>
        <begin position="1"/>
        <end position="23"/>
    </location>
</feature>
<evidence type="ECO:0000256" key="2">
    <source>
        <dbReference type="SAM" id="Phobius"/>
    </source>
</evidence>
<comment type="caution">
    <text evidence="3">The sequence shown here is derived from an EMBL/GenBank/DDBJ whole genome shotgun (WGS) entry which is preliminary data.</text>
</comment>